<dbReference type="CDD" id="cd05233">
    <property type="entry name" value="SDR_c"/>
    <property type="match status" value="1"/>
</dbReference>
<accession>A0A7W5AYT4</accession>
<dbReference type="PROSITE" id="PS00061">
    <property type="entry name" value="ADH_SHORT"/>
    <property type="match status" value="1"/>
</dbReference>
<keyword evidence="2" id="KW-0560">Oxidoreductase</keyword>
<dbReference type="PANTHER" id="PTHR42760">
    <property type="entry name" value="SHORT-CHAIN DEHYDROGENASES/REDUCTASES FAMILY MEMBER"/>
    <property type="match status" value="1"/>
</dbReference>
<dbReference type="FunFam" id="3.40.50.720:FF:000084">
    <property type="entry name" value="Short-chain dehydrogenase reductase"/>
    <property type="match status" value="1"/>
</dbReference>
<comment type="similarity">
    <text evidence="1">Belongs to the short-chain dehydrogenases/reductases (SDR) family.</text>
</comment>
<dbReference type="RefSeq" id="WP_183601102.1">
    <property type="nucleotide sequence ID" value="NZ_JACHXK010000006.1"/>
</dbReference>
<dbReference type="InterPro" id="IPR036291">
    <property type="entry name" value="NAD(P)-bd_dom_sf"/>
</dbReference>
<dbReference type="AlphaFoldDB" id="A0A7W5AYT4"/>
<dbReference type="GO" id="GO:0030497">
    <property type="term" value="P:fatty acid elongation"/>
    <property type="evidence" value="ECO:0007669"/>
    <property type="project" value="TreeGrafter"/>
</dbReference>
<dbReference type="Proteomes" id="UP000570361">
    <property type="component" value="Unassembled WGS sequence"/>
</dbReference>
<evidence type="ECO:0000256" key="1">
    <source>
        <dbReference type="ARBA" id="ARBA00006484"/>
    </source>
</evidence>
<dbReference type="SUPFAM" id="SSF51735">
    <property type="entry name" value="NAD(P)-binding Rossmann-fold domains"/>
    <property type="match status" value="1"/>
</dbReference>
<evidence type="ECO:0000313" key="3">
    <source>
        <dbReference type="EMBL" id="MBB3111247.1"/>
    </source>
</evidence>
<reference evidence="3 4" key="1">
    <citation type="submission" date="2020-08" db="EMBL/GenBank/DDBJ databases">
        <title>Genomic Encyclopedia of Type Strains, Phase III (KMG-III): the genomes of soil and plant-associated and newly described type strains.</title>
        <authorList>
            <person name="Whitman W."/>
        </authorList>
    </citation>
    <scope>NUCLEOTIDE SEQUENCE [LARGE SCALE GENOMIC DNA]</scope>
    <source>
        <strain evidence="3 4">CECT 5862</strain>
    </source>
</reference>
<comment type="caution">
    <text evidence="3">The sequence shown here is derived from an EMBL/GenBank/DDBJ whole genome shotgun (WGS) entry which is preliminary data.</text>
</comment>
<proteinExistence type="inferred from homology"/>
<dbReference type="PANTHER" id="PTHR42760:SF40">
    <property type="entry name" value="3-OXOACYL-[ACYL-CARRIER-PROTEIN] REDUCTASE, CHLOROPLASTIC"/>
    <property type="match status" value="1"/>
</dbReference>
<evidence type="ECO:0000313" key="4">
    <source>
        <dbReference type="Proteomes" id="UP000570361"/>
    </source>
</evidence>
<dbReference type="EMBL" id="JACHXK010000006">
    <property type="protein sequence ID" value="MBB3111247.1"/>
    <property type="molecule type" value="Genomic_DNA"/>
</dbReference>
<dbReference type="GO" id="GO:0016616">
    <property type="term" value="F:oxidoreductase activity, acting on the CH-OH group of donors, NAD or NADP as acceptor"/>
    <property type="evidence" value="ECO:0007669"/>
    <property type="project" value="TreeGrafter"/>
</dbReference>
<dbReference type="GO" id="GO:0008206">
    <property type="term" value="P:bile acid metabolic process"/>
    <property type="evidence" value="ECO:0007669"/>
    <property type="project" value="UniProtKB-ARBA"/>
</dbReference>
<dbReference type="Pfam" id="PF13561">
    <property type="entry name" value="adh_short_C2"/>
    <property type="match status" value="1"/>
</dbReference>
<protein>
    <recommendedName>
        <fullName evidence="5">NAD(P)-dependent dehydrogenase, short-chain alcohol dehydrogenase family</fullName>
    </recommendedName>
</protein>
<dbReference type="Gene3D" id="3.40.50.720">
    <property type="entry name" value="NAD(P)-binding Rossmann-like Domain"/>
    <property type="match status" value="1"/>
</dbReference>
<name>A0A7W5AYT4_9BACL</name>
<organism evidence="3 4">
    <name type="scientific">Paenibacillus phyllosphaerae</name>
    <dbReference type="NCBI Taxonomy" id="274593"/>
    <lineage>
        <taxon>Bacteria</taxon>
        <taxon>Bacillati</taxon>
        <taxon>Bacillota</taxon>
        <taxon>Bacilli</taxon>
        <taxon>Bacillales</taxon>
        <taxon>Paenibacillaceae</taxon>
        <taxon>Paenibacillus</taxon>
    </lineage>
</organism>
<dbReference type="InterPro" id="IPR020904">
    <property type="entry name" value="Sc_DH/Rdtase_CS"/>
</dbReference>
<evidence type="ECO:0000256" key="2">
    <source>
        <dbReference type="ARBA" id="ARBA00023002"/>
    </source>
</evidence>
<dbReference type="InterPro" id="IPR002347">
    <property type="entry name" value="SDR_fam"/>
</dbReference>
<dbReference type="PRINTS" id="PR00081">
    <property type="entry name" value="GDHRDH"/>
</dbReference>
<keyword evidence="4" id="KW-1185">Reference proteome</keyword>
<evidence type="ECO:0008006" key="5">
    <source>
        <dbReference type="Google" id="ProtNLM"/>
    </source>
</evidence>
<sequence>MNQFEGQTVLVTGAGGGIGRHVAQGYAAQGAKVVLTDLPGSSGKEIAEAIAQSGGSAHFVPADLGRPEEVVRLFEEVRSWAGTLDILINNAGFGIWKSPLELEVEEWDSVVNLNLRGTFLCAREAAKLMKAAGKGRIVNMASTRAEMSEPNSEAYAATKGGIVALTHALALSLGPLGVTVNCISPGWIENGDYGALRDVDHEQHPSGRVGRPDDIVRACFYLTDAGNDFVNGINLTVDGGMTKKMIYVED</sequence>
<gene>
    <name evidence="3" type="ORF">FHS18_003315</name>
</gene>
<dbReference type="PRINTS" id="PR00080">
    <property type="entry name" value="SDRFAMILY"/>
</dbReference>